<reference evidence="1" key="1">
    <citation type="submission" date="2022-04" db="EMBL/GenBank/DDBJ databases">
        <title>Genome of the entomopathogenic fungus Entomophthora muscae.</title>
        <authorList>
            <person name="Elya C."/>
            <person name="Lovett B.R."/>
            <person name="Lee E."/>
            <person name="Macias A.M."/>
            <person name="Hajek A.E."/>
            <person name="De Bivort B.L."/>
            <person name="Kasson M.T."/>
            <person name="De Fine Licht H.H."/>
            <person name="Stajich J.E."/>
        </authorList>
    </citation>
    <scope>NUCLEOTIDE SEQUENCE</scope>
    <source>
        <strain evidence="1">Berkeley</strain>
    </source>
</reference>
<dbReference type="Proteomes" id="UP001165960">
    <property type="component" value="Unassembled WGS sequence"/>
</dbReference>
<protein>
    <submittedName>
        <fullName evidence="1">Uncharacterized protein</fullName>
    </submittedName>
</protein>
<evidence type="ECO:0000313" key="1">
    <source>
        <dbReference type="EMBL" id="KAJ9053835.1"/>
    </source>
</evidence>
<dbReference type="EMBL" id="QTSX02006485">
    <property type="protein sequence ID" value="KAJ9053835.1"/>
    <property type="molecule type" value="Genomic_DNA"/>
</dbReference>
<accession>A0ACC2RUR8</accession>
<comment type="caution">
    <text evidence="1">The sequence shown here is derived from an EMBL/GenBank/DDBJ whole genome shotgun (WGS) entry which is preliminary data.</text>
</comment>
<name>A0ACC2RUR8_9FUNG</name>
<gene>
    <name evidence="1" type="ORF">DSO57_1020428</name>
</gene>
<evidence type="ECO:0000313" key="2">
    <source>
        <dbReference type="Proteomes" id="UP001165960"/>
    </source>
</evidence>
<keyword evidence="2" id="KW-1185">Reference proteome</keyword>
<sequence length="107" mass="11756">MSDFEARKLAAIVRGVTGAVQENAGWFFGNEWMQLEGHAVRIQADAEYREAARLAYVEGMKDSVVGRIQENIGASIGNKQLQEAGKASYARGEAKRAQNARALIHSY</sequence>
<organism evidence="1 2">
    <name type="scientific">Entomophthora muscae</name>
    <dbReference type="NCBI Taxonomy" id="34485"/>
    <lineage>
        <taxon>Eukaryota</taxon>
        <taxon>Fungi</taxon>
        <taxon>Fungi incertae sedis</taxon>
        <taxon>Zoopagomycota</taxon>
        <taxon>Entomophthoromycotina</taxon>
        <taxon>Entomophthoromycetes</taxon>
        <taxon>Entomophthorales</taxon>
        <taxon>Entomophthoraceae</taxon>
        <taxon>Entomophthora</taxon>
    </lineage>
</organism>
<proteinExistence type="predicted"/>